<reference evidence="3" key="1">
    <citation type="submission" date="2016-10" db="EMBL/GenBank/DDBJ databases">
        <authorList>
            <person name="Varghese N."/>
            <person name="Submissions S."/>
        </authorList>
    </citation>
    <scope>NUCLEOTIDE SEQUENCE [LARGE SCALE GENOMIC DNA]</scope>
    <source>
        <strain evidence="3">DSM 23920</strain>
    </source>
</reference>
<keyword evidence="1" id="KW-0472">Membrane</keyword>
<evidence type="ECO:0000313" key="2">
    <source>
        <dbReference type="EMBL" id="SEA78815.1"/>
    </source>
</evidence>
<keyword evidence="1" id="KW-1133">Transmembrane helix</keyword>
<organism evidence="2 3">
    <name type="scientific">Chitinophaga terrae</name>
    <name type="common">ex Kim and Jung 2007</name>
    <dbReference type="NCBI Taxonomy" id="408074"/>
    <lineage>
        <taxon>Bacteria</taxon>
        <taxon>Pseudomonadati</taxon>
        <taxon>Bacteroidota</taxon>
        <taxon>Chitinophagia</taxon>
        <taxon>Chitinophagales</taxon>
        <taxon>Chitinophagaceae</taxon>
        <taxon>Chitinophaga</taxon>
    </lineage>
</organism>
<sequence length="129" mass="15058">MWYRILHSTFFNAGIIFGSLFVLMGFLIHRFPPKSTRSWYGYRSFLSTRNLDMWRAANEYAAYTSLRIGAVLILLGFACALLYDQQTDWFYYITVGAVVCGTMYIVGNTEWQLTRHFDKDGKRILPDVE</sequence>
<protein>
    <submittedName>
        <fullName evidence="2">SdpI/YhfL protein family protein</fullName>
    </submittedName>
</protein>
<gene>
    <name evidence="2" type="ORF">SAMN05660909_03429</name>
</gene>
<dbReference type="Proteomes" id="UP000199656">
    <property type="component" value="Unassembled WGS sequence"/>
</dbReference>
<keyword evidence="1" id="KW-0812">Transmembrane</keyword>
<feature type="transmembrane region" description="Helical" evidence="1">
    <location>
        <begin position="89"/>
        <end position="107"/>
    </location>
</feature>
<evidence type="ECO:0000313" key="3">
    <source>
        <dbReference type="Proteomes" id="UP000199656"/>
    </source>
</evidence>
<dbReference type="AlphaFoldDB" id="A0A1H4E1B7"/>
<dbReference type="Pfam" id="PF13630">
    <property type="entry name" value="SdpI"/>
    <property type="match status" value="1"/>
</dbReference>
<dbReference type="OrthoDB" id="3173919at2"/>
<keyword evidence="3" id="KW-1185">Reference proteome</keyword>
<accession>A0A1H4E1B7</accession>
<feature type="transmembrane region" description="Helical" evidence="1">
    <location>
        <begin position="60"/>
        <end position="83"/>
    </location>
</feature>
<dbReference type="InterPro" id="IPR025962">
    <property type="entry name" value="SdpI/YhfL"/>
</dbReference>
<dbReference type="STRING" id="408074.SAMN05660909_03429"/>
<feature type="transmembrane region" description="Helical" evidence="1">
    <location>
        <begin position="6"/>
        <end position="28"/>
    </location>
</feature>
<evidence type="ECO:0000256" key="1">
    <source>
        <dbReference type="SAM" id="Phobius"/>
    </source>
</evidence>
<name>A0A1H4E1B7_9BACT</name>
<dbReference type="EMBL" id="FNRL01000016">
    <property type="protein sequence ID" value="SEA78815.1"/>
    <property type="molecule type" value="Genomic_DNA"/>
</dbReference>
<dbReference type="RefSeq" id="WP_089763161.1">
    <property type="nucleotide sequence ID" value="NZ_BKAT01000029.1"/>
</dbReference>
<proteinExistence type="predicted"/>